<reference evidence="1" key="1">
    <citation type="submission" date="2022-07" db="EMBL/GenBank/DDBJ databases">
        <title>Fungi with potential for degradation of polypropylene.</title>
        <authorList>
            <person name="Gostincar C."/>
        </authorList>
    </citation>
    <scope>NUCLEOTIDE SEQUENCE</scope>
    <source>
        <strain evidence="1">EXF-13287</strain>
    </source>
</reference>
<keyword evidence="2" id="KW-1185">Reference proteome</keyword>
<sequence length="135" mass="15486">MPAWVAICTFPFDPTDSRSDAGEHLPLIRHVLSTGVDLRLLTTAHDHEEPNTAWRIIEAELDSLRIETREQWGDKRMLDRKLYVTSCVLYKLAKAEETKGLKVLPWAEIRPLLRTAYPARLTEALFSIIGPEEDF</sequence>
<organism evidence="1 2">
    <name type="scientific">Coniochaeta hoffmannii</name>
    <dbReference type="NCBI Taxonomy" id="91930"/>
    <lineage>
        <taxon>Eukaryota</taxon>
        <taxon>Fungi</taxon>
        <taxon>Dikarya</taxon>
        <taxon>Ascomycota</taxon>
        <taxon>Pezizomycotina</taxon>
        <taxon>Sordariomycetes</taxon>
        <taxon>Sordariomycetidae</taxon>
        <taxon>Coniochaetales</taxon>
        <taxon>Coniochaetaceae</taxon>
        <taxon>Coniochaeta</taxon>
    </lineage>
</organism>
<comment type="caution">
    <text evidence="1">The sequence shown here is derived from an EMBL/GenBank/DDBJ whole genome shotgun (WGS) entry which is preliminary data.</text>
</comment>
<proteinExistence type="predicted"/>
<evidence type="ECO:0000313" key="2">
    <source>
        <dbReference type="Proteomes" id="UP001174691"/>
    </source>
</evidence>
<protein>
    <submittedName>
        <fullName evidence="1">Uncharacterized protein</fullName>
    </submittedName>
</protein>
<gene>
    <name evidence="1" type="ORF">NKR19_g2726</name>
</gene>
<dbReference type="AlphaFoldDB" id="A0AA38RXF3"/>
<dbReference type="Proteomes" id="UP001174691">
    <property type="component" value="Unassembled WGS sequence"/>
</dbReference>
<dbReference type="EMBL" id="JANBVN010000028">
    <property type="protein sequence ID" value="KAJ9161025.1"/>
    <property type="molecule type" value="Genomic_DNA"/>
</dbReference>
<accession>A0AA38RXF3</accession>
<evidence type="ECO:0000313" key="1">
    <source>
        <dbReference type="EMBL" id="KAJ9161025.1"/>
    </source>
</evidence>
<name>A0AA38RXF3_9PEZI</name>